<dbReference type="Proteomes" id="UP000799438">
    <property type="component" value="Unassembled WGS sequence"/>
</dbReference>
<evidence type="ECO:0000313" key="4">
    <source>
        <dbReference type="Proteomes" id="UP000799438"/>
    </source>
</evidence>
<dbReference type="Pfam" id="PF04424">
    <property type="entry name" value="MINDY_DUB"/>
    <property type="match status" value="1"/>
</dbReference>
<feature type="compositionally biased region" description="Polar residues" evidence="1">
    <location>
        <begin position="768"/>
        <end position="787"/>
    </location>
</feature>
<feature type="domain" description="MINDY deubiquitinase" evidence="2">
    <location>
        <begin position="423"/>
        <end position="709"/>
    </location>
</feature>
<dbReference type="EMBL" id="ML995483">
    <property type="protein sequence ID" value="KAF2142797.1"/>
    <property type="molecule type" value="Genomic_DNA"/>
</dbReference>
<feature type="compositionally biased region" description="Low complexity" evidence="1">
    <location>
        <begin position="902"/>
        <end position="931"/>
    </location>
</feature>
<protein>
    <recommendedName>
        <fullName evidence="2">MINDY deubiquitinase domain-containing protein</fullName>
    </recommendedName>
</protein>
<feature type="region of interest" description="Disordered" evidence="1">
    <location>
        <begin position="802"/>
        <end position="966"/>
    </location>
</feature>
<feature type="region of interest" description="Disordered" evidence="1">
    <location>
        <begin position="750"/>
        <end position="789"/>
    </location>
</feature>
<dbReference type="GO" id="GO:0016807">
    <property type="term" value="F:cysteine-type carboxypeptidase activity"/>
    <property type="evidence" value="ECO:0007669"/>
    <property type="project" value="TreeGrafter"/>
</dbReference>
<feature type="compositionally biased region" description="Low complexity" evidence="1">
    <location>
        <begin position="850"/>
        <end position="871"/>
    </location>
</feature>
<organism evidence="3 4">
    <name type="scientific">Aplosporella prunicola CBS 121167</name>
    <dbReference type="NCBI Taxonomy" id="1176127"/>
    <lineage>
        <taxon>Eukaryota</taxon>
        <taxon>Fungi</taxon>
        <taxon>Dikarya</taxon>
        <taxon>Ascomycota</taxon>
        <taxon>Pezizomycotina</taxon>
        <taxon>Dothideomycetes</taxon>
        <taxon>Dothideomycetes incertae sedis</taxon>
        <taxon>Botryosphaeriales</taxon>
        <taxon>Aplosporellaceae</taxon>
        <taxon>Aplosporella</taxon>
    </lineage>
</organism>
<dbReference type="InterPro" id="IPR033979">
    <property type="entry name" value="MINDY_domain"/>
</dbReference>
<feature type="compositionally biased region" description="Basic and acidic residues" evidence="1">
    <location>
        <begin position="277"/>
        <end position="312"/>
    </location>
</feature>
<feature type="compositionally biased region" description="Low complexity" evidence="1">
    <location>
        <begin position="363"/>
        <end position="372"/>
    </location>
</feature>
<dbReference type="OrthoDB" id="10261212at2759"/>
<reference evidence="3" key="1">
    <citation type="journal article" date="2020" name="Stud. Mycol.">
        <title>101 Dothideomycetes genomes: a test case for predicting lifestyles and emergence of pathogens.</title>
        <authorList>
            <person name="Haridas S."/>
            <person name="Albert R."/>
            <person name="Binder M."/>
            <person name="Bloem J."/>
            <person name="Labutti K."/>
            <person name="Salamov A."/>
            <person name="Andreopoulos B."/>
            <person name="Baker S."/>
            <person name="Barry K."/>
            <person name="Bills G."/>
            <person name="Bluhm B."/>
            <person name="Cannon C."/>
            <person name="Castanera R."/>
            <person name="Culley D."/>
            <person name="Daum C."/>
            <person name="Ezra D."/>
            <person name="Gonzalez J."/>
            <person name="Henrissat B."/>
            <person name="Kuo A."/>
            <person name="Liang C."/>
            <person name="Lipzen A."/>
            <person name="Lutzoni F."/>
            <person name="Magnuson J."/>
            <person name="Mondo S."/>
            <person name="Nolan M."/>
            <person name="Ohm R."/>
            <person name="Pangilinan J."/>
            <person name="Park H.-J."/>
            <person name="Ramirez L."/>
            <person name="Alfaro M."/>
            <person name="Sun H."/>
            <person name="Tritt A."/>
            <person name="Yoshinaga Y."/>
            <person name="Zwiers L.-H."/>
            <person name="Turgeon B."/>
            <person name="Goodwin S."/>
            <person name="Spatafora J."/>
            <person name="Crous P."/>
            <person name="Grigoriev I."/>
        </authorList>
    </citation>
    <scope>NUCLEOTIDE SEQUENCE</scope>
    <source>
        <strain evidence="3">CBS 121167</strain>
    </source>
</reference>
<feature type="compositionally biased region" description="Basic and acidic residues" evidence="1">
    <location>
        <begin position="806"/>
        <end position="821"/>
    </location>
</feature>
<keyword evidence="4" id="KW-1185">Reference proteome</keyword>
<feature type="compositionally biased region" description="Polar residues" evidence="1">
    <location>
        <begin position="750"/>
        <end position="760"/>
    </location>
</feature>
<feature type="compositionally biased region" description="Polar residues" evidence="1">
    <location>
        <begin position="184"/>
        <end position="194"/>
    </location>
</feature>
<dbReference type="GO" id="GO:0071944">
    <property type="term" value="C:cell periphery"/>
    <property type="evidence" value="ECO:0007669"/>
    <property type="project" value="TreeGrafter"/>
</dbReference>
<dbReference type="InterPro" id="IPR007518">
    <property type="entry name" value="MINDY"/>
</dbReference>
<name>A0A6A6BIY9_9PEZI</name>
<sequence length="966" mass="104979">MVRKPELVPKPLSQAVYNPPYPVSPDEAQPPNFPPPSTSPTFDVVTHEEASRSRSNSNASSSDWSHFDDEEKEEAKDVLPNSLQPGRGMQPAGKTDETSLPPTLRVGPPGGKRAPTIITSSDSPQSPEPPAQSPLLSNNPYLKMQSTGQSNFGGEDTNAIWSNNPASVPTYGSAAQEPIEMPLDNTTPVEQVSKLSLKDDAPASPQAPPLRAPPAQPAGNNAPSGETTERPLSSASSIWNPGMDISSLDALTSRSHGLPSDIGDSTNESRTWQEQQAWEKSERERREREAAEAYERAAREEAERRAEEEWYKGEQAAAQAAQAAQKEEQIVPEQKPTPPVPEQATPVLEQALPIRAQTAPVKESPAPEAQAPELPPRRSLDGDQAPPKPPRAQTDLDAVRSEVISPPRTETPRTRQQRQRKENYQIKHIRWFDSRTDTLREAPILTQNANGPCPLLALVNALVLSTRAKDQSVLVETLRTREQVSLGLLLDAVFDELMSGRRGGAAQELPDVGDLYAFLLALHTGMNVNPKFVAQHDTSVPGSPAKPGGFEETREMRLYSTFNVPLIHGWMPPSESRAYAAFERSAKTYEDAQNIQFHEEELEGKLSTSGLTQQEQDLYEDLQVIKEFLQRWPTQLTDFGLNTTKNNLKSGEFAILFRNDHFSTIYKEPQSQRILTLVTDAGYSSHEEIVWESLVDVTGRNSELFSGDFRPVSHHADVTGGASDAQIRNIADPPIRSLLDLDNNQGWQTVPQRNQRQSSGPGAFQSPAGITSPQRTGTISSPTTGNTEQEDADLALALQLQEEEEDRARREQEDRRRRENELSQTFIAQESHGGRGNRTSSQSLPPAIPPRRNNAAVAAAAANTTHRPANAGDEPPPPTYEQAAQRPAYNPPEGHPASQFSPVVAQGQGPQGAQGLPALPARPAAGSVGAATGRGGGRIGAGPGRRASHGPGGMGGQGRDERCVVM</sequence>
<evidence type="ECO:0000313" key="3">
    <source>
        <dbReference type="EMBL" id="KAF2142797.1"/>
    </source>
</evidence>
<feature type="compositionally biased region" description="Polar residues" evidence="1">
    <location>
        <begin position="263"/>
        <end position="276"/>
    </location>
</feature>
<dbReference type="GO" id="GO:0004843">
    <property type="term" value="F:cysteine-type deubiquitinase activity"/>
    <property type="evidence" value="ECO:0007669"/>
    <property type="project" value="InterPro"/>
</dbReference>
<dbReference type="PANTHER" id="PTHR18063">
    <property type="entry name" value="NF-E2 INDUCIBLE PROTEIN"/>
    <property type="match status" value="1"/>
</dbReference>
<feature type="compositionally biased region" description="Polar residues" evidence="1">
    <location>
        <begin position="224"/>
        <end position="239"/>
    </location>
</feature>
<proteinExistence type="predicted"/>
<dbReference type="PANTHER" id="PTHR18063:SF6">
    <property type="entry name" value="UBIQUITIN CARBOXYL-TERMINAL HYDROLASE"/>
    <property type="match status" value="1"/>
</dbReference>
<dbReference type="GO" id="GO:1990380">
    <property type="term" value="F:K48-linked deubiquitinase activity"/>
    <property type="evidence" value="ECO:0007669"/>
    <property type="project" value="InterPro"/>
</dbReference>
<dbReference type="GO" id="GO:0005829">
    <property type="term" value="C:cytosol"/>
    <property type="evidence" value="ECO:0007669"/>
    <property type="project" value="TreeGrafter"/>
</dbReference>
<feature type="compositionally biased region" description="Low complexity" evidence="1">
    <location>
        <begin position="315"/>
        <end position="324"/>
    </location>
</feature>
<feature type="compositionally biased region" description="Basic and acidic residues" evidence="1">
    <location>
        <begin position="65"/>
        <end position="77"/>
    </location>
</feature>
<feature type="compositionally biased region" description="Gly residues" evidence="1">
    <location>
        <begin position="932"/>
        <end position="943"/>
    </location>
</feature>
<dbReference type="GO" id="GO:0071108">
    <property type="term" value="P:protein K48-linked deubiquitination"/>
    <property type="evidence" value="ECO:0007669"/>
    <property type="project" value="TreeGrafter"/>
</dbReference>
<feature type="compositionally biased region" description="Pro residues" evidence="1">
    <location>
        <begin position="205"/>
        <end position="216"/>
    </location>
</feature>
<feature type="compositionally biased region" description="Polar residues" evidence="1">
    <location>
        <begin position="138"/>
        <end position="152"/>
    </location>
</feature>
<feature type="compositionally biased region" description="Low complexity" evidence="1">
    <location>
        <begin position="53"/>
        <end position="62"/>
    </location>
</feature>
<dbReference type="GeneID" id="54297787"/>
<dbReference type="AlphaFoldDB" id="A0A6A6BIY9"/>
<evidence type="ECO:0000256" key="1">
    <source>
        <dbReference type="SAM" id="MobiDB-lite"/>
    </source>
</evidence>
<accession>A0A6A6BIY9</accession>
<gene>
    <name evidence="3" type="ORF">K452DRAFT_286424</name>
</gene>
<dbReference type="RefSeq" id="XP_033398509.1">
    <property type="nucleotide sequence ID" value="XM_033540291.1"/>
</dbReference>
<evidence type="ECO:0000259" key="2">
    <source>
        <dbReference type="Pfam" id="PF04424"/>
    </source>
</evidence>
<feature type="region of interest" description="Disordered" evidence="1">
    <location>
        <begin position="1"/>
        <end position="422"/>
    </location>
</feature>